<gene>
    <name evidence="4" type="ORF">PBRA_001598</name>
</gene>
<dbReference type="InterPro" id="IPR016137">
    <property type="entry name" value="RGS"/>
</dbReference>
<feature type="region of interest" description="Disordered" evidence="1">
    <location>
        <begin position="417"/>
        <end position="444"/>
    </location>
</feature>
<feature type="transmembrane region" description="Helical" evidence="2">
    <location>
        <begin position="67"/>
        <end position="93"/>
    </location>
</feature>
<proteinExistence type="predicted"/>
<dbReference type="PROSITE" id="PS50132">
    <property type="entry name" value="RGS"/>
    <property type="match status" value="1"/>
</dbReference>
<protein>
    <recommendedName>
        <fullName evidence="3">RGS domain-containing protein</fullName>
    </recommendedName>
</protein>
<name>A0A0G4IZI1_PLABS</name>
<evidence type="ECO:0000259" key="3">
    <source>
        <dbReference type="PROSITE" id="PS50132"/>
    </source>
</evidence>
<evidence type="ECO:0000313" key="5">
    <source>
        <dbReference type="Proteomes" id="UP000039324"/>
    </source>
</evidence>
<keyword evidence="5" id="KW-1185">Reference proteome</keyword>
<feature type="transmembrane region" description="Helical" evidence="2">
    <location>
        <begin position="6"/>
        <end position="27"/>
    </location>
</feature>
<dbReference type="Proteomes" id="UP000039324">
    <property type="component" value="Unassembled WGS sequence"/>
</dbReference>
<feature type="transmembrane region" description="Helical" evidence="2">
    <location>
        <begin position="202"/>
        <end position="221"/>
    </location>
</feature>
<evidence type="ECO:0000313" key="4">
    <source>
        <dbReference type="EMBL" id="CEP00544.1"/>
    </source>
</evidence>
<dbReference type="PANTHER" id="PTHR10845:SF192">
    <property type="entry name" value="DOUBLE HIT, ISOFORM B"/>
    <property type="match status" value="1"/>
</dbReference>
<evidence type="ECO:0000256" key="1">
    <source>
        <dbReference type="SAM" id="MobiDB-lite"/>
    </source>
</evidence>
<dbReference type="PANTHER" id="PTHR10845">
    <property type="entry name" value="REGULATOR OF G PROTEIN SIGNALING"/>
    <property type="match status" value="1"/>
</dbReference>
<keyword evidence="2" id="KW-0812">Transmembrane</keyword>
<feature type="transmembrane region" description="Helical" evidence="2">
    <location>
        <begin position="164"/>
        <end position="190"/>
    </location>
</feature>
<dbReference type="OMA" id="RASAKWR"/>
<feature type="compositionally biased region" description="Polar residues" evidence="1">
    <location>
        <begin position="422"/>
        <end position="436"/>
    </location>
</feature>
<accession>A0A0G4IZI1</accession>
<dbReference type="OrthoDB" id="196547at2759"/>
<dbReference type="Pfam" id="PF00615">
    <property type="entry name" value="RGS"/>
    <property type="match status" value="1"/>
</dbReference>
<dbReference type="SMART" id="SM00315">
    <property type="entry name" value="RGS"/>
    <property type="match status" value="1"/>
</dbReference>
<feature type="transmembrane region" description="Helical" evidence="2">
    <location>
        <begin position="39"/>
        <end position="55"/>
    </location>
</feature>
<feature type="transmembrane region" description="Helical" evidence="2">
    <location>
        <begin position="121"/>
        <end position="144"/>
    </location>
</feature>
<evidence type="ECO:0000256" key="2">
    <source>
        <dbReference type="SAM" id="Phobius"/>
    </source>
</evidence>
<keyword evidence="2" id="KW-0472">Membrane</keyword>
<dbReference type="CDD" id="cd07440">
    <property type="entry name" value="RGS"/>
    <property type="match status" value="1"/>
</dbReference>
<feature type="transmembrane region" description="Helical" evidence="2">
    <location>
        <begin position="233"/>
        <end position="254"/>
    </location>
</feature>
<dbReference type="InterPro" id="IPR036305">
    <property type="entry name" value="RGS_sf"/>
</dbReference>
<dbReference type="EMBL" id="CDSF01000101">
    <property type="protein sequence ID" value="CEP00544.1"/>
    <property type="molecule type" value="Genomic_DNA"/>
</dbReference>
<sequence>MAKIPALVVSSVLAVAYMPISIALFWWHRNCEPIRSRRPSLVVLCSVALFINIVMDEIEEAFSTPLIVAWLVFYIVMCLAIQIIIARLFLLAFMNRLQRELMGGTSSTFFQTHRRWCTTRAILTGILAVQALQLLPGAVITISFPRYSFGPDMKARDFAWQDQFMFLFDTAVITVYALVIMIMGTMIRSVKDLFGIVREFKCIAVIGVLVAISNTVLELVFPVQGIEELGLDLVVDNLAVHGVFIVQIVMPLIASRSARWRSAPDVDAQSSDLERFLLTVAGRESFRTLLMKSFCLESLLFLDAVREFRMNPTEDAGRHVFRTFIIEGSPMQVNISGDHVAEISEVFGEAGAGMDTSKVSPMQVRYGAMLPVNLFDSAKLEVVQVMLTALLPQYIIDPVNADLWRDFQERNRERDLFLGPTPASTNQKQQPGTTAHHSVVHAVE</sequence>
<dbReference type="Gene3D" id="1.10.167.10">
    <property type="entry name" value="Regulator of G-protein Signalling 4, domain 2"/>
    <property type="match status" value="1"/>
</dbReference>
<dbReference type="InterPro" id="IPR044926">
    <property type="entry name" value="RGS_subdomain_2"/>
</dbReference>
<dbReference type="AlphaFoldDB" id="A0A0G4IZI1"/>
<organism evidence="4 5">
    <name type="scientific">Plasmodiophora brassicae</name>
    <name type="common">Clubroot disease agent</name>
    <dbReference type="NCBI Taxonomy" id="37360"/>
    <lineage>
        <taxon>Eukaryota</taxon>
        <taxon>Sar</taxon>
        <taxon>Rhizaria</taxon>
        <taxon>Endomyxa</taxon>
        <taxon>Phytomyxea</taxon>
        <taxon>Plasmodiophorida</taxon>
        <taxon>Plasmodiophoridae</taxon>
        <taxon>Plasmodiophora</taxon>
    </lineage>
</organism>
<dbReference type="SUPFAM" id="SSF48097">
    <property type="entry name" value="Regulator of G-protein signaling, RGS"/>
    <property type="match status" value="1"/>
</dbReference>
<keyword evidence="2" id="KW-1133">Transmembrane helix</keyword>
<reference evidence="4 5" key="1">
    <citation type="submission" date="2015-02" db="EMBL/GenBank/DDBJ databases">
        <authorList>
            <person name="Chooi Y.-H."/>
        </authorList>
    </citation>
    <scope>NUCLEOTIDE SEQUENCE [LARGE SCALE GENOMIC DNA]</scope>
    <source>
        <strain evidence="4">E3</strain>
    </source>
</reference>
<feature type="domain" description="RGS" evidence="3">
    <location>
        <begin position="272"/>
        <end position="395"/>
    </location>
</feature>